<accession>A0A0G4FYI3</accession>
<feature type="chain" id="PRO_5005189268" evidence="1">
    <location>
        <begin position="18"/>
        <end position="204"/>
    </location>
</feature>
<dbReference type="VEuPathDB" id="CryptoDB:Vbra_9544"/>
<dbReference type="AlphaFoldDB" id="A0A0G4FYI3"/>
<protein>
    <submittedName>
        <fullName evidence="2">Uncharacterized protein</fullName>
    </submittedName>
</protein>
<evidence type="ECO:0000256" key="1">
    <source>
        <dbReference type="SAM" id="SignalP"/>
    </source>
</evidence>
<gene>
    <name evidence="2" type="ORF">Vbra_9544</name>
</gene>
<evidence type="ECO:0000313" key="3">
    <source>
        <dbReference type="Proteomes" id="UP000041254"/>
    </source>
</evidence>
<dbReference type="Proteomes" id="UP000041254">
    <property type="component" value="Unassembled WGS sequence"/>
</dbReference>
<evidence type="ECO:0000313" key="2">
    <source>
        <dbReference type="EMBL" id="CEM20492.1"/>
    </source>
</evidence>
<keyword evidence="3" id="KW-1185">Reference proteome</keyword>
<proteinExistence type="predicted"/>
<dbReference type="InParanoid" id="A0A0G4FYI3"/>
<name>A0A0G4FYI3_VITBC</name>
<sequence>MWAILLFVPSLGASNKAGEVPSFVVSPPSLRRRASTSRLQLPLSQLKDPSILPATSQAMQQFRTGFPSSKPKKDQQGSPAEDCLFAQAFEQDGTQCGRVFDVPLTEGMTMDEFGEVANERCPLSVKGHVRARQGRIIPEVSLKRNIDPRWPVREVVRGRGETPKKAVRFIIYPPPPRPAEDEDSPAKRFWRAVTWGIIFSLFSR</sequence>
<keyword evidence="1" id="KW-0732">Signal</keyword>
<organism evidence="2 3">
    <name type="scientific">Vitrella brassicaformis (strain CCMP3155)</name>
    <dbReference type="NCBI Taxonomy" id="1169540"/>
    <lineage>
        <taxon>Eukaryota</taxon>
        <taxon>Sar</taxon>
        <taxon>Alveolata</taxon>
        <taxon>Colpodellida</taxon>
        <taxon>Vitrellaceae</taxon>
        <taxon>Vitrella</taxon>
    </lineage>
</organism>
<feature type="signal peptide" evidence="1">
    <location>
        <begin position="1"/>
        <end position="17"/>
    </location>
</feature>
<dbReference type="EMBL" id="CDMY01000530">
    <property type="protein sequence ID" value="CEM20492.1"/>
    <property type="molecule type" value="Genomic_DNA"/>
</dbReference>
<reference evidence="2 3" key="1">
    <citation type="submission" date="2014-11" db="EMBL/GenBank/DDBJ databases">
        <authorList>
            <person name="Zhu J."/>
            <person name="Qi W."/>
            <person name="Song R."/>
        </authorList>
    </citation>
    <scope>NUCLEOTIDE SEQUENCE [LARGE SCALE GENOMIC DNA]</scope>
</reference>